<dbReference type="EMBL" id="JARBHB010000011">
    <property type="protein sequence ID" value="KAJ8872157.1"/>
    <property type="molecule type" value="Genomic_DNA"/>
</dbReference>
<feature type="region of interest" description="Disordered" evidence="1">
    <location>
        <begin position="561"/>
        <end position="602"/>
    </location>
</feature>
<evidence type="ECO:0000313" key="2">
    <source>
        <dbReference type="EMBL" id="KAJ8872157.1"/>
    </source>
</evidence>
<gene>
    <name evidence="2" type="ORF">PR048_025759</name>
</gene>
<accession>A0ABQ9GJH5</accession>
<proteinExistence type="predicted"/>
<feature type="compositionally biased region" description="Polar residues" evidence="1">
    <location>
        <begin position="563"/>
        <end position="590"/>
    </location>
</feature>
<name>A0ABQ9GJH5_9NEOP</name>
<reference evidence="2 3" key="1">
    <citation type="submission" date="2023-02" db="EMBL/GenBank/DDBJ databases">
        <title>LHISI_Scaffold_Assembly.</title>
        <authorList>
            <person name="Stuart O.P."/>
            <person name="Cleave R."/>
            <person name="Magrath M.J.L."/>
            <person name="Mikheyev A.S."/>
        </authorList>
    </citation>
    <scope>NUCLEOTIDE SEQUENCE [LARGE SCALE GENOMIC DNA]</scope>
    <source>
        <strain evidence="2">Daus_M_001</strain>
        <tissue evidence="2">Leg muscle</tissue>
    </source>
</reference>
<organism evidence="2 3">
    <name type="scientific">Dryococelus australis</name>
    <dbReference type="NCBI Taxonomy" id="614101"/>
    <lineage>
        <taxon>Eukaryota</taxon>
        <taxon>Metazoa</taxon>
        <taxon>Ecdysozoa</taxon>
        <taxon>Arthropoda</taxon>
        <taxon>Hexapoda</taxon>
        <taxon>Insecta</taxon>
        <taxon>Pterygota</taxon>
        <taxon>Neoptera</taxon>
        <taxon>Polyneoptera</taxon>
        <taxon>Phasmatodea</taxon>
        <taxon>Verophasmatodea</taxon>
        <taxon>Anareolatae</taxon>
        <taxon>Phasmatidae</taxon>
        <taxon>Eurycanthinae</taxon>
        <taxon>Dryococelus</taxon>
    </lineage>
</organism>
<comment type="caution">
    <text evidence="2">The sequence shown here is derived from an EMBL/GenBank/DDBJ whole genome shotgun (WGS) entry which is preliminary data.</text>
</comment>
<keyword evidence="3" id="KW-1185">Reference proteome</keyword>
<protein>
    <submittedName>
        <fullName evidence="2">Uncharacterized protein</fullName>
    </submittedName>
</protein>
<evidence type="ECO:0000256" key="1">
    <source>
        <dbReference type="SAM" id="MobiDB-lite"/>
    </source>
</evidence>
<sequence>MQDLQQPVGSVRLPAERFTTTLRTSVESSLLQTNKIKTLYEEEKILHKKDEGKSQKVFELTYFLRHSNLFFHDWMDEVLTRLSYSIRIIIGQVKWGNSFIRAGAAVAKRLARSPPTKANRAQSPAGSPEFRKWASCRTMPFVGGSSLGSPVSPPLPHSQPHRLSRPRLSPVSLPRFLTLDAQVRTPLIKLTSELPWCLQPPAEATPLVVNLTNVDAVWWVFSEYSCHTPTLSFHHCSTSAQANRYLPKSGFPDPPPPLPFATLQISKSTVISEGIMARLAMWSDWQYGALVIVNVVRVAGARWQSHVAREVQEGAPRRLIMIKIKYGTKKRGVWTQDALSKDILAVEEKNFLFVKQSQVWCTQANLSPLNVFRYCSGNGIPNKFVKGKAGFWWLEGFLKRNPDVAKRKAQRLNPARATKLNRLQLPKEPTVFAIKGVKRVHVVAKEHGVSISVVACGNATESVIPPMLIFEVRRNLAWGRNMPTIADIRVTPKGYLKAEFRGRFHNHLGKVHVSGKHEKWFQGHRPLIIPDEDFVPSAATELPPPEPATDEQDIAEHMYPESTFANPTPGTSGSPQLPLSRHTPVTVTSTSRKRPRTPPTSSNDYDISFIRCSRFFRQWRALNVTKSRFVNKIKPAINSCGLLLSKRLFQDIETSKQENEIKENTNRCKTQDPRENSDDFNCGREGNEEETDINTCREQVLYCVR</sequence>
<dbReference type="Proteomes" id="UP001159363">
    <property type="component" value="Chromosome 10"/>
</dbReference>
<feature type="compositionally biased region" description="Basic and acidic residues" evidence="1">
    <location>
        <begin position="656"/>
        <end position="686"/>
    </location>
</feature>
<evidence type="ECO:0000313" key="3">
    <source>
        <dbReference type="Proteomes" id="UP001159363"/>
    </source>
</evidence>
<feature type="region of interest" description="Disordered" evidence="1">
    <location>
        <begin position="656"/>
        <end position="688"/>
    </location>
</feature>